<organism evidence="1">
    <name type="scientific">viral metagenome</name>
    <dbReference type="NCBI Taxonomy" id="1070528"/>
    <lineage>
        <taxon>unclassified sequences</taxon>
        <taxon>metagenomes</taxon>
        <taxon>organismal metagenomes</taxon>
    </lineage>
</organism>
<name>A0A6C0BRJ0_9ZZZZ</name>
<proteinExistence type="predicted"/>
<accession>A0A6C0BRJ0</accession>
<evidence type="ECO:0000313" key="1">
    <source>
        <dbReference type="EMBL" id="QHS94670.1"/>
    </source>
</evidence>
<dbReference type="AlphaFoldDB" id="A0A6C0BRJ0"/>
<reference evidence="1" key="1">
    <citation type="journal article" date="2020" name="Nature">
        <title>Giant virus diversity and host interactions through global metagenomics.</title>
        <authorList>
            <person name="Schulz F."/>
            <person name="Roux S."/>
            <person name="Paez-Espino D."/>
            <person name="Jungbluth S."/>
            <person name="Walsh D.A."/>
            <person name="Denef V.J."/>
            <person name="McMahon K.D."/>
            <person name="Konstantinidis K.T."/>
            <person name="Eloe-Fadrosh E.A."/>
            <person name="Kyrpides N.C."/>
            <person name="Woyke T."/>
        </authorList>
    </citation>
    <scope>NUCLEOTIDE SEQUENCE</scope>
    <source>
        <strain evidence="1">GVMAG-M-3300018416-45</strain>
    </source>
</reference>
<dbReference type="EMBL" id="MN739229">
    <property type="protein sequence ID" value="QHS94670.1"/>
    <property type="molecule type" value="Genomic_DNA"/>
</dbReference>
<sequence>MNDVLTRLKVRKSFGGSYSYISATANNTGSGSGYVSIMRIRTITKEMVRGTN</sequence>
<protein>
    <submittedName>
        <fullName evidence="1">Uncharacterized protein</fullName>
    </submittedName>
</protein>